<organism evidence="8">
    <name type="scientific">Salvia splendens</name>
    <name type="common">Scarlet sage</name>
    <dbReference type="NCBI Taxonomy" id="180675"/>
    <lineage>
        <taxon>Eukaryota</taxon>
        <taxon>Viridiplantae</taxon>
        <taxon>Streptophyta</taxon>
        <taxon>Embryophyta</taxon>
        <taxon>Tracheophyta</taxon>
        <taxon>Spermatophyta</taxon>
        <taxon>Magnoliopsida</taxon>
        <taxon>eudicotyledons</taxon>
        <taxon>Gunneridae</taxon>
        <taxon>Pentapetalae</taxon>
        <taxon>asterids</taxon>
        <taxon>lamiids</taxon>
        <taxon>Lamiales</taxon>
        <taxon>Lamiaceae</taxon>
        <taxon>Nepetoideae</taxon>
        <taxon>Mentheae</taxon>
        <taxon>Salviinae</taxon>
        <taxon>Salvia</taxon>
        <taxon>Salvia subgen. Calosphace</taxon>
        <taxon>core Calosphace</taxon>
    </lineage>
</organism>
<feature type="compositionally biased region" description="Low complexity" evidence="6">
    <location>
        <begin position="146"/>
        <end position="167"/>
    </location>
</feature>
<dbReference type="PANTHER" id="PTHR46372">
    <property type="entry name" value="PROTEIN WVD2-LIKE 3"/>
    <property type="match status" value="1"/>
</dbReference>
<evidence type="ECO:0000256" key="5">
    <source>
        <dbReference type="ARBA" id="ARBA00023212"/>
    </source>
</evidence>
<dbReference type="GO" id="GO:0000226">
    <property type="term" value="P:microtubule cytoskeleton organization"/>
    <property type="evidence" value="ECO:0007669"/>
    <property type="project" value="InterPro"/>
</dbReference>
<keyword evidence="3" id="KW-0963">Cytoplasm</keyword>
<comment type="caution">
    <text evidence="8">The sequence shown here is derived from an EMBL/GenBank/DDBJ whole genome shotgun (WGS) entry which is preliminary data.</text>
</comment>
<feature type="compositionally biased region" description="Basic and acidic residues" evidence="6">
    <location>
        <begin position="189"/>
        <end position="203"/>
    </location>
</feature>
<protein>
    <recommendedName>
        <fullName evidence="7">TPX2 C-terminal domain-containing protein</fullName>
    </recommendedName>
</protein>
<dbReference type="InterPro" id="IPR044806">
    <property type="entry name" value="WVD2/WDL1-4"/>
</dbReference>
<dbReference type="PANTHER" id="PTHR46372:SF26">
    <property type="entry name" value="(WILD MALAYSIAN BANANA) HYPOTHETICAL PROTEIN"/>
    <property type="match status" value="1"/>
</dbReference>
<accession>A0A8X9ACH9</accession>
<feature type="region of interest" description="Disordered" evidence="6">
    <location>
        <begin position="18"/>
        <end position="232"/>
    </location>
</feature>
<dbReference type="GO" id="GO:0005874">
    <property type="term" value="C:microtubule"/>
    <property type="evidence" value="ECO:0007669"/>
    <property type="project" value="UniProtKB-KW"/>
</dbReference>
<evidence type="ECO:0000256" key="4">
    <source>
        <dbReference type="ARBA" id="ARBA00022701"/>
    </source>
</evidence>
<comment type="similarity">
    <text evidence="2">Belongs to the TPX2 family.</text>
</comment>
<evidence type="ECO:0000313" key="8">
    <source>
        <dbReference type="EMBL" id="KAG6437172.1"/>
    </source>
</evidence>
<reference evidence="8" key="1">
    <citation type="submission" date="2018-01" db="EMBL/GenBank/DDBJ databases">
        <authorList>
            <person name="Mao J.F."/>
        </authorList>
    </citation>
    <scope>NUCLEOTIDE SEQUENCE</scope>
    <source>
        <strain evidence="8">Huo1</strain>
        <tissue evidence="8">Leaf</tissue>
    </source>
</reference>
<evidence type="ECO:0000313" key="9">
    <source>
        <dbReference type="Proteomes" id="UP000298416"/>
    </source>
</evidence>
<feature type="compositionally biased region" description="Polar residues" evidence="6">
    <location>
        <begin position="337"/>
        <end position="346"/>
    </location>
</feature>
<feature type="compositionally biased region" description="Polar residues" evidence="6">
    <location>
        <begin position="18"/>
        <end position="28"/>
    </location>
</feature>
<comment type="subcellular location">
    <subcellularLocation>
        <location evidence="1">Cytoplasm</location>
        <location evidence="1">Cytoskeleton</location>
    </subcellularLocation>
</comment>
<evidence type="ECO:0000256" key="2">
    <source>
        <dbReference type="ARBA" id="ARBA00005885"/>
    </source>
</evidence>
<dbReference type="Pfam" id="PF06886">
    <property type="entry name" value="TPX2"/>
    <property type="match status" value="1"/>
</dbReference>
<feature type="compositionally biased region" description="Polar residues" evidence="6">
    <location>
        <begin position="371"/>
        <end position="394"/>
    </location>
</feature>
<reference evidence="8" key="2">
    <citation type="submission" date="2020-08" db="EMBL/GenBank/DDBJ databases">
        <title>Plant Genome Project.</title>
        <authorList>
            <person name="Zhang R.-G."/>
        </authorList>
    </citation>
    <scope>NUCLEOTIDE SEQUENCE</scope>
    <source>
        <strain evidence="8">Huo1</strain>
        <tissue evidence="8">Leaf</tissue>
    </source>
</reference>
<proteinExistence type="inferred from homology"/>
<sequence length="420" mass="45392">MESENGICVEDEKRLVLENSNSEGSSVDVNKENVISGENEVVKGKEGISSSPPQFEASSTVSKTTKTSNAKNPNGRSKKYSELVKNQSDSKGSVAFGRSRKPSLSQSLSFPSRGRHSDPMKRSTEVHPAKPEPRRNGVKYNDDAKVSGGLSVKGVVRAGKVAGGRRATLASMPSASQSVSGKQFPGDGNEMKTESDSLVEKSSEPSNDMLPYREEEDARSTTSSTLTPRTQQRMNVLAFSFRLEERAEKRKEFYSKIEEKIHAKEVEKTTLQAKSTESREAEIKQLRKSLTFKATPMPSFYKEPPPKNELKKIPTTRPISPKLGRNKGATVPAAANSLENDGNSPRSPKINGDKGTVASKKPTRSSLLKPKTQNSPTGTKAKNVETGVQSNAQTPDKIGDSLQCNGFSEAAAAADVSVEA</sequence>
<feature type="compositionally biased region" description="Polar residues" evidence="6">
    <location>
        <begin position="48"/>
        <end position="57"/>
    </location>
</feature>
<keyword evidence="5" id="KW-0206">Cytoskeleton</keyword>
<evidence type="ECO:0000259" key="7">
    <source>
        <dbReference type="Pfam" id="PF06886"/>
    </source>
</evidence>
<evidence type="ECO:0000256" key="1">
    <source>
        <dbReference type="ARBA" id="ARBA00004245"/>
    </source>
</evidence>
<dbReference type="Proteomes" id="UP000298416">
    <property type="component" value="Unassembled WGS sequence"/>
</dbReference>
<dbReference type="InterPro" id="IPR027329">
    <property type="entry name" value="TPX2_C"/>
</dbReference>
<feature type="domain" description="TPX2 C-terminal" evidence="7">
    <location>
        <begin position="239"/>
        <end position="315"/>
    </location>
</feature>
<dbReference type="AlphaFoldDB" id="A0A8X9ACH9"/>
<dbReference type="GO" id="GO:0008017">
    <property type="term" value="F:microtubule binding"/>
    <property type="evidence" value="ECO:0007669"/>
    <property type="project" value="InterPro"/>
</dbReference>
<dbReference type="EMBL" id="PNBA02000001">
    <property type="protein sequence ID" value="KAG6437172.1"/>
    <property type="molecule type" value="Genomic_DNA"/>
</dbReference>
<feature type="compositionally biased region" description="Polar residues" evidence="6">
    <location>
        <begin position="171"/>
        <end position="181"/>
    </location>
</feature>
<evidence type="ECO:0000256" key="3">
    <source>
        <dbReference type="ARBA" id="ARBA00022490"/>
    </source>
</evidence>
<name>A0A8X9ACH9_SALSN</name>
<feature type="compositionally biased region" description="Low complexity" evidence="6">
    <location>
        <begin position="58"/>
        <end position="68"/>
    </location>
</feature>
<feature type="compositionally biased region" description="Basic and acidic residues" evidence="6">
    <location>
        <begin position="115"/>
        <end position="145"/>
    </location>
</feature>
<feature type="region of interest" description="Disordered" evidence="6">
    <location>
        <begin position="287"/>
        <end position="403"/>
    </location>
</feature>
<keyword evidence="4" id="KW-0493">Microtubule</keyword>
<evidence type="ECO:0000256" key="6">
    <source>
        <dbReference type="SAM" id="MobiDB-lite"/>
    </source>
</evidence>
<dbReference type="OrthoDB" id="1939285at2759"/>
<gene>
    <name evidence="8" type="ORF">SASPL_102083</name>
</gene>
<keyword evidence="9" id="KW-1185">Reference proteome</keyword>
<feature type="compositionally biased region" description="Low complexity" evidence="6">
    <location>
        <begin position="220"/>
        <end position="232"/>
    </location>
</feature>